<proteinExistence type="predicted"/>
<evidence type="ECO:0000313" key="2">
    <source>
        <dbReference type="Proteomes" id="UP000054928"/>
    </source>
</evidence>
<dbReference type="EMBL" id="CCYD01000523">
    <property type="protein sequence ID" value="CEG40694.1"/>
    <property type="molecule type" value="Genomic_DNA"/>
</dbReference>
<accession>A0A0P1AIT0</accession>
<protein>
    <submittedName>
        <fullName evidence="1">Uncharacterized protein</fullName>
    </submittedName>
</protein>
<organism evidence="1 2">
    <name type="scientific">Plasmopara halstedii</name>
    <name type="common">Downy mildew of sunflower</name>
    <dbReference type="NCBI Taxonomy" id="4781"/>
    <lineage>
        <taxon>Eukaryota</taxon>
        <taxon>Sar</taxon>
        <taxon>Stramenopiles</taxon>
        <taxon>Oomycota</taxon>
        <taxon>Peronosporomycetes</taxon>
        <taxon>Peronosporales</taxon>
        <taxon>Peronosporaceae</taxon>
        <taxon>Plasmopara</taxon>
    </lineage>
</organism>
<dbReference type="Proteomes" id="UP000054928">
    <property type="component" value="Unassembled WGS sequence"/>
</dbReference>
<evidence type="ECO:0000313" key="1">
    <source>
        <dbReference type="EMBL" id="CEG40694.1"/>
    </source>
</evidence>
<reference evidence="2" key="1">
    <citation type="submission" date="2014-09" db="EMBL/GenBank/DDBJ databases">
        <authorList>
            <person name="Sharma Rahul"/>
            <person name="Thines Marco"/>
        </authorList>
    </citation>
    <scope>NUCLEOTIDE SEQUENCE [LARGE SCALE GENOMIC DNA]</scope>
</reference>
<dbReference type="RefSeq" id="XP_024577063.1">
    <property type="nucleotide sequence ID" value="XM_024726380.1"/>
</dbReference>
<dbReference type="AlphaFoldDB" id="A0A0P1AIT0"/>
<name>A0A0P1AIT0_PLAHL</name>
<sequence length="121" mass="13730">MVDTSFSCCLCIEQTAVLVDPSPQGFVECAVDYRRRQYLTYSCFVSCRTPLSSCSSCRSLRRHTIERVSVRVVVKVAALQNLLPAFKVVEIVGCKNKISDLNILKAYSFVTNWHIYDPSRK</sequence>
<keyword evidence="2" id="KW-1185">Reference proteome</keyword>
<dbReference type="GeneID" id="36405933"/>